<sequence length="189" mass="21563">MRRICCDGIVDGFVVMPRNQDEKMTSMMEEKKLKIWFELNQQGCEDDGVDLELYEQESVVEQQYEMGTEVNFNGISHLILKETEDVKDLKPLSDGVLIKVEEAEKGLLVDYLTETSKEKPYIVRRNTGNASPADLITNIEAAGVVVVQITRVITGYHFVTGCRNTQLLLIPLQNYSKVQDIGEREKNRF</sequence>
<keyword evidence="2" id="KW-1185">Reference proteome</keyword>
<dbReference type="AlphaFoldDB" id="A0AAD4SAI4"/>
<accession>A0AAD4SAI4</accession>
<dbReference type="Proteomes" id="UP001202328">
    <property type="component" value="Unassembled WGS sequence"/>
</dbReference>
<organism evidence="1 2">
    <name type="scientific">Papaver atlanticum</name>
    <dbReference type="NCBI Taxonomy" id="357466"/>
    <lineage>
        <taxon>Eukaryota</taxon>
        <taxon>Viridiplantae</taxon>
        <taxon>Streptophyta</taxon>
        <taxon>Embryophyta</taxon>
        <taxon>Tracheophyta</taxon>
        <taxon>Spermatophyta</taxon>
        <taxon>Magnoliopsida</taxon>
        <taxon>Ranunculales</taxon>
        <taxon>Papaveraceae</taxon>
        <taxon>Papaveroideae</taxon>
        <taxon>Papaver</taxon>
    </lineage>
</organism>
<proteinExistence type="predicted"/>
<protein>
    <submittedName>
        <fullName evidence="1">Uncharacterized protein</fullName>
    </submittedName>
</protein>
<evidence type="ECO:0000313" key="1">
    <source>
        <dbReference type="EMBL" id="KAI3878003.1"/>
    </source>
</evidence>
<name>A0AAD4SAI4_9MAGN</name>
<reference evidence="1" key="1">
    <citation type="submission" date="2022-04" db="EMBL/GenBank/DDBJ databases">
        <title>A functionally conserved STORR gene fusion in Papaver species that diverged 16.8 million years ago.</title>
        <authorList>
            <person name="Catania T."/>
        </authorList>
    </citation>
    <scope>NUCLEOTIDE SEQUENCE</scope>
    <source>
        <strain evidence="1">S-188037</strain>
    </source>
</reference>
<dbReference type="EMBL" id="JAJJMB010012336">
    <property type="protein sequence ID" value="KAI3878003.1"/>
    <property type="molecule type" value="Genomic_DNA"/>
</dbReference>
<gene>
    <name evidence="1" type="ORF">MKW98_008280</name>
</gene>
<evidence type="ECO:0000313" key="2">
    <source>
        <dbReference type="Proteomes" id="UP001202328"/>
    </source>
</evidence>
<comment type="caution">
    <text evidence="1">The sequence shown here is derived from an EMBL/GenBank/DDBJ whole genome shotgun (WGS) entry which is preliminary data.</text>
</comment>